<dbReference type="Gene3D" id="3.10.180.10">
    <property type="entry name" value="2,3-Dihydroxybiphenyl 1,2-Dioxygenase, domain 1"/>
    <property type="match status" value="1"/>
</dbReference>
<reference evidence="2" key="1">
    <citation type="submission" date="2021-02" db="EMBL/GenBank/DDBJ databases">
        <title>Natrosporangium hydrolyticum gen. nov., sp. nov, a haloalkaliphilic actinobacterium from a soda solonchak soil.</title>
        <authorList>
            <person name="Sorokin D.Y."/>
            <person name="Khijniak T.V."/>
            <person name="Zakharycheva A.P."/>
            <person name="Boueva O.V."/>
            <person name="Ariskina E.V."/>
            <person name="Hahnke R.L."/>
            <person name="Bunk B."/>
            <person name="Sproer C."/>
            <person name="Schumann P."/>
            <person name="Evtushenko L.I."/>
            <person name="Kublanov I.V."/>
        </authorList>
    </citation>
    <scope>NUCLEOTIDE SEQUENCE</scope>
    <source>
        <strain evidence="2">DSM 106523</strain>
    </source>
</reference>
<gene>
    <name evidence="2" type="ORF">JQS43_03040</name>
</gene>
<evidence type="ECO:0000313" key="3">
    <source>
        <dbReference type="Proteomes" id="UP000662857"/>
    </source>
</evidence>
<dbReference type="PANTHER" id="PTHR35908:SF1">
    <property type="entry name" value="CONSERVED PROTEIN"/>
    <property type="match status" value="1"/>
</dbReference>
<proteinExistence type="predicted"/>
<name>A0A895YH22_9ACTN</name>
<protein>
    <submittedName>
        <fullName evidence="2">VOC family protein</fullName>
    </submittedName>
</protein>
<dbReference type="EMBL" id="CP070499">
    <property type="protein sequence ID" value="QSB15355.1"/>
    <property type="molecule type" value="Genomic_DNA"/>
</dbReference>
<dbReference type="Pfam" id="PF18029">
    <property type="entry name" value="Glyoxalase_6"/>
    <property type="match status" value="1"/>
</dbReference>
<dbReference type="RefSeq" id="WP_239677531.1">
    <property type="nucleotide sequence ID" value="NZ_CP070499.1"/>
</dbReference>
<accession>A0A895YH22</accession>
<feature type="domain" description="Glyoxalase-like" evidence="1">
    <location>
        <begin position="6"/>
        <end position="128"/>
    </location>
</feature>
<dbReference type="KEGG" id="nhy:JQS43_03040"/>
<evidence type="ECO:0000313" key="2">
    <source>
        <dbReference type="EMBL" id="QSB15355.1"/>
    </source>
</evidence>
<dbReference type="InterPro" id="IPR029068">
    <property type="entry name" value="Glyas_Bleomycin-R_OHBP_Dase"/>
</dbReference>
<dbReference type="AlphaFoldDB" id="A0A895YH22"/>
<keyword evidence="3" id="KW-1185">Reference proteome</keyword>
<dbReference type="SUPFAM" id="SSF54593">
    <property type="entry name" value="Glyoxalase/Bleomycin resistance protein/Dihydroxybiphenyl dioxygenase"/>
    <property type="match status" value="1"/>
</dbReference>
<evidence type="ECO:0000259" key="1">
    <source>
        <dbReference type="Pfam" id="PF18029"/>
    </source>
</evidence>
<dbReference type="Proteomes" id="UP000662857">
    <property type="component" value="Chromosome"/>
</dbReference>
<sequence length="130" mass="14354">MVGIRDVVFDSKHAASLARFWAQALTGYAVAPYDDEELARLRSLGIDDPVDDPSVLVEGPPGSPRLWFQTVPESKVVKNRVHLDLATTELEAETERLLGLGARRFEPPSPEEGIVVLQDPEGNEFCVIQE</sequence>
<dbReference type="PANTHER" id="PTHR35908">
    <property type="entry name" value="HYPOTHETICAL FUSION PROTEIN"/>
    <property type="match status" value="1"/>
</dbReference>
<dbReference type="InterPro" id="IPR041581">
    <property type="entry name" value="Glyoxalase_6"/>
</dbReference>
<organism evidence="2 3">
    <name type="scientific">Natronosporangium hydrolyticum</name>
    <dbReference type="NCBI Taxonomy" id="2811111"/>
    <lineage>
        <taxon>Bacteria</taxon>
        <taxon>Bacillati</taxon>
        <taxon>Actinomycetota</taxon>
        <taxon>Actinomycetes</taxon>
        <taxon>Micromonosporales</taxon>
        <taxon>Micromonosporaceae</taxon>
        <taxon>Natronosporangium</taxon>
    </lineage>
</organism>